<dbReference type="GO" id="GO:0042597">
    <property type="term" value="C:periplasmic space"/>
    <property type="evidence" value="ECO:0007669"/>
    <property type="project" value="UniProtKB-SubCell"/>
</dbReference>
<evidence type="ECO:0000256" key="11">
    <source>
        <dbReference type="ARBA" id="ARBA00022801"/>
    </source>
</evidence>
<dbReference type="EC" id="3.4.21.107" evidence="5"/>
<proteinExistence type="inferred from homology"/>
<evidence type="ECO:0000256" key="8">
    <source>
        <dbReference type="ARBA" id="ARBA00022729"/>
    </source>
</evidence>
<evidence type="ECO:0000256" key="2">
    <source>
        <dbReference type="ARBA" id="ARBA00002610"/>
    </source>
</evidence>
<evidence type="ECO:0000256" key="7">
    <source>
        <dbReference type="ARBA" id="ARBA00022670"/>
    </source>
</evidence>
<dbReference type="SUPFAM" id="SSF50156">
    <property type="entry name" value="PDZ domain-like"/>
    <property type="match status" value="2"/>
</dbReference>
<dbReference type="InterPro" id="IPR009003">
    <property type="entry name" value="Peptidase_S1_PA"/>
</dbReference>
<dbReference type="CDD" id="cd10839">
    <property type="entry name" value="cpPDZ1_DegP-like"/>
    <property type="match status" value="1"/>
</dbReference>
<dbReference type="EMBL" id="JADHSG010000009">
    <property type="protein sequence ID" value="MBL6903653.1"/>
    <property type="molecule type" value="Genomic_DNA"/>
</dbReference>
<evidence type="ECO:0000256" key="5">
    <source>
        <dbReference type="ARBA" id="ARBA00013035"/>
    </source>
</evidence>
<evidence type="ECO:0000256" key="13">
    <source>
        <dbReference type="ARBA" id="ARBA00023016"/>
    </source>
</evidence>
<accession>A0A937SB61</accession>
<keyword evidence="7" id="KW-0645">Protease</keyword>
<dbReference type="InterPro" id="IPR001478">
    <property type="entry name" value="PDZ"/>
</dbReference>
<evidence type="ECO:0000256" key="12">
    <source>
        <dbReference type="ARBA" id="ARBA00022825"/>
    </source>
</evidence>
<evidence type="ECO:0000256" key="4">
    <source>
        <dbReference type="ARBA" id="ARBA00010541"/>
    </source>
</evidence>
<evidence type="ECO:0000256" key="14">
    <source>
        <dbReference type="ARBA" id="ARBA00032850"/>
    </source>
</evidence>
<dbReference type="Gene3D" id="2.40.10.120">
    <property type="match status" value="1"/>
</dbReference>
<evidence type="ECO:0000256" key="6">
    <source>
        <dbReference type="ARBA" id="ARBA00013958"/>
    </source>
</evidence>
<feature type="binding site" evidence="16">
    <location>
        <begin position="206"/>
        <end position="208"/>
    </location>
    <ligand>
        <name>substrate</name>
    </ligand>
</feature>
<dbReference type="SUPFAM" id="SSF50494">
    <property type="entry name" value="Trypsin-like serine proteases"/>
    <property type="match status" value="1"/>
</dbReference>
<evidence type="ECO:0000256" key="16">
    <source>
        <dbReference type="PIRSR" id="PIRSR611782-2"/>
    </source>
</evidence>
<keyword evidence="10" id="KW-0574">Periplasm</keyword>
<dbReference type="PANTHER" id="PTHR22939:SF130">
    <property type="entry name" value="PERIPLASMIC SERINE ENDOPROTEASE DEGP-LIKE-RELATED"/>
    <property type="match status" value="1"/>
</dbReference>
<comment type="similarity">
    <text evidence="4">Belongs to the peptidase S1C family.</text>
</comment>
<evidence type="ECO:0000256" key="15">
    <source>
        <dbReference type="PIRSR" id="PIRSR611782-1"/>
    </source>
</evidence>
<evidence type="ECO:0000256" key="3">
    <source>
        <dbReference type="ARBA" id="ARBA00004418"/>
    </source>
</evidence>
<dbReference type="InterPro" id="IPR036034">
    <property type="entry name" value="PDZ_sf"/>
</dbReference>
<evidence type="ECO:0000259" key="17">
    <source>
        <dbReference type="PROSITE" id="PS50106"/>
    </source>
</evidence>
<feature type="active site" description="Charge relay system" evidence="15">
    <location>
        <position position="208"/>
    </location>
</feature>
<dbReference type="Gene3D" id="2.30.42.10">
    <property type="match status" value="2"/>
</dbReference>
<dbReference type="GO" id="GO:0006508">
    <property type="term" value="P:proteolysis"/>
    <property type="evidence" value="ECO:0007669"/>
    <property type="project" value="UniProtKB-KW"/>
</dbReference>
<sequence>MNKYLTISYAFIFAFILSLDIQAANLPSNIASLVEDSAPAVVNITSRKEVSTQNSFRGMPPELERFFGIPRGYEEAPQQKRKAEGYGSGFIFKENYILTNFHVVDGASEVIVSLVDRREYVAEVVGIDALSDLAVLKIDGKKLPKVKVGDSESLRVGDWVVAIGSPYSFDFSVTAGIVSAKGRSIQNNNIGNYVPFLQTDVAINPGNSGGPLFDLQGEVVGINSQIYSRSGGYQGLAFAIPINVAIDVAEQIIDSGVVARGYLGVRVGEVDNDLAEALGMDKPYGALINDLEEGESGDNGGLIPGDVILDFDGKEIKFSADLPHVVGQIKPNTESIATIFRDGEEMQLTFTLGELPSSDKPFVPAKSNNNSDMLGLQIEEIDRDNPQMANLEDGVIVAKVVSGSPASGKIQRGDVITHIRYRNMKYKIDSLESFSDTIEKLESGSIVAVFGKRNNARFIVPIRLN</sequence>
<feature type="active site" description="Charge relay system" evidence="15">
    <location>
        <position position="132"/>
    </location>
</feature>
<dbReference type="PANTHER" id="PTHR22939">
    <property type="entry name" value="SERINE PROTEASE FAMILY S1C HTRA-RELATED"/>
    <property type="match status" value="1"/>
</dbReference>
<dbReference type="NCBIfam" id="TIGR02037">
    <property type="entry name" value="degP_htrA_DO"/>
    <property type="match status" value="1"/>
</dbReference>
<name>A0A937SB61_9GAMM</name>
<evidence type="ECO:0000256" key="9">
    <source>
        <dbReference type="ARBA" id="ARBA00022737"/>
    </source>
</evidence>
<dbReference type="GO" id="GO:0004252">
    <property type="term" value="F:serine-type endopeptidase activity"/>
    <property type="evidence" value="ECO:0007669"/>
    <property type="project" value="InterPro"/>
</dbReference>
<feature type="binding site" evidence="16">
    <location>
        <position position="102"/>
    </location>
    <ligand>
        <name>substrate</name>
    </ligand>
</feature>
<dbReference type="InterPro" id="IPR011782">
    <property type="entry name" value="Pept_S1C_Do"/>
</dbReference>
<protein>
    <recommendedName>
        <fullName evidence="6">Probable periplasmic serine endoprotease DegP-like</fullName>
        <ecNumber evidence="5">3.4.21.107</ecNumber>
    </recommendedName>
    <alternativeName>
        <fullName evidence="14">Protease Do</fullName>
    </alternativeName>
</protein>
<comment type="catalytic activity">
    <reaction evidence="1">
        <text>Acts on substrates that are at least partially unfolded. The cleavage site P1 residue is normally between a pair of hydrophobic residues, such as Val-|-Val.</text>
        <dbReference type="EC" id="3.4.21.107"/>
    </reaction>
</comment>
<feature type="domain" description="PDZ" evidence="17">
    <location>
        <begin position="362"/>
        <end position="419"/>
    </location>
</feature>
<evidence type="ECO:0000313" key="19">
    <source>
        <dbReference type="Proteomes" id="UP000705230"/>
    </source>
</evidence>
<comment type="function">
    <text evidence="2">Might be efficient in the degradation of transiently denatured and unfolded proteins which accumulate in the periplasm following stress conditions.</text>
</comment>
<comment type="subcellular location">
    <subcellularLocation>
        <location evidence="3">Periplasm</location>
    </subcellularLocation>
</comment>
<keyword evidence="13" id="KW-0346">Stress response</keyword>
<dbReference type="Pfam" id="PF13365">
    <property type="entry name" value="Trypsin_2"/>
    <property type="match status" value="1"/>
</dbReference>
<evidence type="ECO:0000256" key="10">
    <source>
        <dbReference type="ARBA" id="ARBA00022764"/>
    </source>
</evidence>
<dbReference type="AlphaFoldDB" id="A0A937SB61"/>
<dbReference type="InterPro" id="IPR001940">
    <property type="entry name" value="Peptidase_S1C"/>
</dbReference>
<evidence type="ECO:0000313" key="18">
    <source>
        <dbReference type="EMBL" id="MBL6903653.1"/>
    </source>
</evidence>
<keyword evidence="9" id="KW-0677">Repeat</keyword>
<dbReference type="SMART" id="SM00228">
    <property type="entry name" value="PDZ"/>
    <property type="match status" value="2"/>
</dbReference>
<keyword evidence="11" id="KW-0378">Hydrolase</keyword>
<comment type="caution">
    <text evidence="18">The sequence shown here is derived from an EMBL/GenBank/DDBJ whole genome shotgun (WGS) entry which is preliminary data.</text>
</comment>
<feature type="active site" description="Charge relay system" evidence="15">
    <location>
        <position position="102"/>
    </location>
</feature>
<dbReference type="PRINTS" id="PR00834">
    <property type="entry name" value="PROTEASES2C"/>
</dbReference>
<feature type="binding site" evidence="16">
    <location>
        <position position="132"/>
    </location>
    <ligand>
        <name>substrate</name>
    </ligand>
</feature>
<evidence type="ECO:0000256" key="1">
    <source>
        <dbReference type="ARBA" id="ARBA00001772"/>
    </source>
</evidence>
<keyword evidence="12" id="KW-0720">Serine protease</keyword>
<reference evidence="18" key="1">
    <citation type="submission" date="2020-10" db="EMBL/GenBank/DDBJ databases">
        <title>Microbiome of the Black Sea water column analyzed by genome centric metagenomics.</title>
        <authorList>
            <person name="Cabello-Yeves P.J."/>
            <person name="Callieri C."/>
            <person name="Picazo A."/>
            <person name="Mehrshad M."/>
            <person name="Haro-Moreno J.M."/>
            <person name="Roda-Garcia J."/>
            <person name="Dzembekova N."/>
            <person name="Slabakova V."/>
            <person name="Slabakova N."/>
            <person name="Moncheva S."/>
            <person name="Rodriguez-Valera F."/>
        </authorList>
    </citation>
    <scope>NUCLEOTIDE SEQUENCE</scope>
    <source>
        <strain evidence="18">BS30m-G43</strain>
    </source>
</reference>
<dbReference type="Proteomes" id="UP000705230">
    <property type="component" value="Unassembled WGS sequence"/>
</dbReference>
<gene>
    <name evidence="18" type="ORF">ISR29_05565</name>
</gene>
<feature type="domain" description="PDZ" evidence="17">
    <location>
        <begin position="252"/>
        <end position="317"/>
    </location>
</feature>
<keyword evidence="8" id="KW-0732">Signal</keyword>
<dbReference type="PROSITE" id="PS50106">
    <property type="entry name" value="PDZ"/>
    <property type="match status" value="2"/>
</dbReference>
<organism evidence="18 19">
    <name type="scientific">SAR86 cluster bacterium</name>
    <dbReference type="NCBI Taxonomy" id="2030880"/>
    <lineage>
        <taxon>Bacteria</taxon>
        <taxon>Pseudomonadati</taxon>
        <taxon>Pseudomonadota</taxon>
        <taxon>Gammaproteobacteria</taxon>
        <taxon>SAR86 cluster</taxon>
    </lineage>
</organism>
<dbReference type="Pfam" id="PF13180">
    <property type="entry name" value="PDZ_2"/>
    <property type="match status" value="2"/>
</dbReference>